<dbReference type="PANTHER" id="PTHR43612:SF3">
    <property type="entry name" value="TRIFUNCTIONAL ENZYME SUBUNIT ALPHA, MITOCHONDRIAL"/>
    <property type="match status" value="1"/>
</dbReference>
<dbReference type="CDD" id="cd06558">
    <property type="entry name" value="crotonase-like"/>
    <property type="match status" value="1"/>
</dbReference>
<evidence type="ECO:0000259" key="12">
    <source>
        <dbReference type="Pfam" id="PF02737"/>
    </source>
</evidence>
<dbReference type="PANTHER" id="PTHR43612">
    <property type="entry name" value="TRIFUNCTIONAL ENZYME SUBUNIT ALPHA"/>
    <property type="match status" value="1"/>
</dbReference>
<dbReference type="InterPro" id="IPR036291">
    <property type="entry name" value="NAD(P)-bd_dom_sf"/>
</dbReference>
<dbReference type="Pfam" id="PF02737">
    <property type="entry name" value="3HCDH_N"/>
    <property type="match status" value="1"/>
</dbReference>
<dbReference type="EC" id="4.2.1.17" evidence="4"/>
<dbReference type="InterPro" id="IPR018376">
    <property type="entry name" value="Enoyl-CoA_hyd/isom_CS"/>
</dbReference>
<organism evidence="13">
    <name type="scientific">hydrothermal vent metagenome</name>
    <dbReference type="NCBI Taxonomy" id="652676"/>
    <lineage>
        <taxon>unclassified sequences</taxon>
        <taxon>metagenomes</taxon>
        <taxon>ecological metagenomes</taxon>
    </lineage>
</organism>
<evidence type="ECO:0000256" key="3">
    <source>
        <dbReference type="ARBA" id="ARBA00008750"/>
    </source>
</evidence>
<gene>
    <name evidence="13" type="ORF">MNBD_GAMMA18-1934</name>
</gene>
<protein>
    <recommendedName>
        <fullName evidence="4">enoyl-CoA hydratase</fullName>
        <ecNumber evidence="4">4.2.1.17</ecNumber>
    </recommendedName>
</protein>
<dbReference type="SUPFAM" id="SSF48179">
    <property type="entry name" value="6-phosphogluconate dehydrogenase C-terminal domain-like"/>
    <property type="match status" value="2"/>
</dbReference>
<dbReference type="FunFam" id="3.90.226.10:FF:000011">
    <property type="entry name" value="Fatty acid oxidation complex subunit alpha"/>
    <property type="match status" value="1"/>
</dbReference>
<feature type="domain" description="3-hydroxyacyl-CoA dehydrogenase NAD binding" evidence="12">
    <location>
        <begin position="310"/>
        <end position="482"/>
    </location>
</feature>
<dbReference type="Pfam" id="PF00378">
    <property type="entry name" value="ECH_1"/>
    <property type="match status" value="1"/>
</dbReference>
<sequence>MSEQKVYQHWRKEQESDGIIWLYIDKAESKANVLSRAVIEELDALLEEIEGDKPAGVVITSGKSSGFIAGADVNEFTTLQDQDDGFALVRRAQAVFDRLEALHCPTVALIQGFCLGGGMELVLACDYRIAVDDPKTKLGLPEVKLGIHPGFGGTVRLPPLIGAPAAMDLMLSGRALSAKAAAKVGVVDHAVPERHKLTAASQLLKQKPARKKATGWRAWSNNGLLRPLLAGMMRRKLAKKARQDHYPAPYAVIDLWEKYGSDPKVMMKEEATSVARLVMGDTAQNLIRLFFLQERMKGLGSKSDFKAERVHVIGGGVMGGDIAAWCAMQGLEVTLQDRSHEVIARAIGRAHGLFKKKLKHPLKIRDAMDRLIPDIEGRGIAGADVIIEAIFENVEAKQQLFKELESKARPDALLATNTSSIPLETISEVLDDPSRLIGLHFFNPVAQMQLVEIVRGAQSNEALIDAGCAFTKQIGRLPLPVKSSPGFLVNRILMPYLIEAVVLVSEGVPAVLIDQAATKFGMPMGPIELADTVGLDICLHVAEILSQELGGEVPEKLRTMVAAGQLGRKSGEGFYQYKKGKPVKPSDTGTPPPDDLTDRMILRFVNEAMACLREGVVEDGDLLDAGIIFGTGFAPFRGGPMNYTAKQGHEQLKSRLDHLQQAHGDRFVPDTSW</sequence>
<evidence type="ECO:0000256" key="2">
    <source>
        <dbReference type="ARBA" id="ARBA00007005"/>
    </source>
</evidence>
<dbReference type="FunFam" id="3.40.50.720:FF:000009">
    <property type="entry name" value="Fatty oxidation complex, alpha subunit"/>
    <property type="match status" value="1"/>
</dbReference>
<dbReference type="PROSITE" id="PS00166">
    <property type="entry name" value="ENOYL_COA_HYDRATASE"/>
    <property type="match status" value="1"/>
</dbReference>
<dbReference type="InterPro" id="IPR006180">
    <property type="entry name" value="3-OHacyl-CoA_DH_CS"/>
</dbReference>
<evidence type="ECO:0000256" key="9">
    <source>
        <dbReference type="ARBA" id="ARBA00023239"/>
    </source>
</evidence>
<evidence type="ECO:0000259" key="11">
    <source>
        <dbReference type="Pfam" id="PF00725"/>
    </source>
</evidence>
<dbReference type="Pfam" id="PF00725">
    <property type="entry name" value="3HCDH"/>
    <property type="match status" value="1"/>
</dbReference>
<evidence type="ECO:0000256" key="8">
    <source>
        <dbReference type="ARBA" id="ARBA00023098"/>
    </source>
</evidence>
<evidence type="ECO:0000256" key="1">
    <source>
        <dbReference type="ARBA" id="ARBA00005005"/>
    </source>
</evidence>
<evidence type="ECO:0000256" key="5">
    <source>
        <dbReference type="ARBA" id="ARBA00022832"/>
    </source>
</evidence>
<proteinExistence type="inferred from homology"/>
<dbReference type="InterPro" id="IPR029045">
    <property type="entry name" value="ClpP/crotonase-like_dom_sf"/>
</dbReference>
<keyword evidence="6 13" id="KW-0560">Oxidoreductase</keyword>
<keyword evidence="10" id="KW-0511">Multifunctional enzyme</keyword>
<evidence type="ECO:0000256" key="7">
    <source>
        <dbReference type="ARBA" id="ARBA00023027"/>
    </source>
</evidence>
<evidence type="ECO:0000256" key="4">
    <source>
        <dbReference type="ARBA" id="ARBA00012076"/>
    </source>
</evidence>
<dbReference type="GO" id="GO:0004300">
    <property type="term" value="F:enoyl-CoA hydratase activity"/>
    <property type="evidence" value="ECO:0007669"/>
    <property type="project" value="UniProtKB-EC"/>
</dbReference>
<reference evidence="13" key="1">
    <citation type="submission" date="2018-06" db="EMBL/GenBank/DDBJ databases">
        <authorList>
            <person name="Zhirakovskaya E."/>
        </authorList>
    </citation>
    <scope>NUCLEOTIDE SEQUENCE</scope>
</reference>
<dbReference type="Gene3D" id="3.90.226.10">
    <property type="entry name" value="2-enoyl-CoA Hydratase, Chain A, domain 1"/>
    <property type="match status" value="1"/>
</dbReference>
<dbReference type="UniPathway" id="UPA00659"/>
<dbReference type="GO" id="GO:0016509">
    <property type="term" value="F:long-chain (3S)-3-hydroxyacyl-CoA dehydrogenase (NAD+) activity"/>
    <property type="evidence" value="ECO:0007669"/>
    <property type="project" value="TreeGrafter"/>
</dbReference>
<dbReference type="PROSITE" id="PS00067">
    <property type="entry name" value="3HCDH"/>
    <property type="match status" value="1"/>
</dbReference>
<dbReference type="GO" id="GO:0006635">
    <property type="term" value="P:fatty acid beta-oxidation"/>
    <property type="evidence" value="ECO:0007669"/>
    <property type="project" value="UniProtKB-UniPathway"/>
</dbReference>
<dbReference type="EMBL" id="UOFP01000065">
    <property type="protein sequence ID" value="VAW84712.1"/>
    <property type="molecule type" value="Genomic_DNA"/>
</dbReference>
<dbReference type="InterPro" id="IPR050136">
    <property type="entry name" value="FA_oxidation_alpha_subunit"/>
</dbReference>
<keyword evidence="5" id="KW-0276">Fatty acid metabolism</keyword>
<dbReference type="AlphaFoldDB" id="A0A3B0ZB07"/>
<comment type="similarity">
    <text evidence="2">In the central section; belongs to the 3-hydroxyacyl-CoA dehydrogenase family.</text>
</comment>
<name>A0A3B0ZB07_9ZZZZ</name>
<dbReference type="Gene3D" id="1.10.1040.50">
    <property type="match status" value="1"/>
</dbReference>
<dbReference type="InterPro" id="IPR001753">
    <property type="entry name" value="Enoyl-CoA_hydra/iso"/>
</dbReference>
<evidence type="ECO:0000256" key="10">
    <source>
        <dbReference type="ARBA" id="ARBA00023268"/>
    </source>
</evidence>
<keyword evidence="9 13" id="KW-0456">Lyase</keyword>
<dbReference type="GO" id="GO:0070403">
    <property type="term" value="F:NAD+ binding"/>
    <property type="evidence" value="ECO:0007669"/>
    <property type="project" value="InterPro"/>
</dbReference>
<dbReference type="Gene3D" id="3.40.50.720">
    <property type="entry name" value="NAD(P)-binding Rossmann-like Domain"/>
    <property type="match status" value="1"/>
</dbReference>
<dbReference type="SUPFAM" id="SSF51735">
    <property type="entry name" value="NAD(P)-binding Rossmann-fold domains"/>
    <property type="match status" value="1"/>
</dbReference>
<dbReference type="InterPro" id="IPR006108">
    <property type="entry name" value="3HC_DH_C"/>
</dbReference>
<dbReference type="GO" id="GO:0016853">
    <property type="term" value="F:isomerase activity"/>
    <property type="evidence" value="ECO:0007669"/>
    <property type="project" value="UniProtKB-KW"/>
</dbReference>
<dbReference type="InterPro" id="IPR006176">
    <property type="entry name" value="3-OHacyl-CoA_DH_NAD-bd"/>
</dbReference>
<feature type="domain" description="3-hydroxyacyl-CoA dehydrogenase C-terminal" evidence="11">
    <location>
        <begin position="486"/>
        <end position="577"/>
    </location>
</feature>
<dbReference type="InterPro" id="IPR008927">
    <property type="entry name" value="6-PGluconate_DH-like_C_sf"/>
</dbReference>
<accession>A0A3B0ZB07</accession>
<evidence type="ECO:0000256" key="6">
    <source>
        <dbReference type="ARBA" id="ARBA00023002"/>
    </source>
</evidence>
<keyword evidence="8" id="KW-0443">Lipid metabolism</keyword>
<keyword evidence="13" id="KW-0413">Isomerase</keyword>
<dbReference type="SUPFAM" id="SSF52096">
    <property type="entry name" value="ClpP/crotonase"/>
    <property type="match status" value="1"/>
</dbReference>
<evidence type="ECO:0000313" key="13">
    <source>
        <dbReference type="EMBL" id="VAW84712.1"/>
    </source>
</evidence>
<comment type="pathway">
    <text evidence="1">Lipid metabolism; fatty acid beta-oxidation.</text>
</comment>
<comment type="similarity">
    <text evidence="3">In the N-terminal section; belongs to the enoyl-CoA hydratase/isomerase family.</text>
</comment>
<keyword evidence="7" id="KW-0520">NAD</keyword>